<keyword evidence="3" id="KW-1185">Reference proteome</keyword>
<dbReference type="GO" id="GO:0003676">
    <property type="term" value="F:nucleic acid binding"/>
    <property type="evidence" value="ECO:0007669"/>
    <property type="project" value="InterPro"/>
</dbReference>
<protein>
    <recommendedName>
        <fullName evidence="1">RNase H type-1 domain-containing protein</fullName>
    </recommendedName>
</protein>
<dbReference type="PANTHER" id="PTHR47074">
    <property type="entry name" value="BNAC02G40300D PROTEIN"/>
    <property type="match status" value="1"/>
</dbReference>
<evidence type="ECO:0000259" key="1">
    <source>
        <dbReference type="Pfam" id="PF13456"/>
    </source>
</evidence>
<dbReference type="InterPro" id="IPR052929">
    <property type="entry name" value="RNase_H-like_EbsB-rel"/>
</dbReference>
<dbReference type="Proteomes" id="UP000008311">
    <property type="component" value="Unassembled WGS sequence"/>
</dbReference>
<dbReference type="InParanoid" id="B9SGA8"/>
<accession>B9SGA8</accession>
<dbReference type="PANTHER" id="PTHR47074:SF48">
    <property type="entry name" value="POLYNUCLEOTIDYL TRANSFERASE, RIBONUCLEASE H-LIKE SUPERFAMILY PROTEIN"/>
    <property type="match status" value="1"/>
</dbReference>
<name>B9SGA8_RICCO</name>
<gene>
    <name evidence="2" type="ORF">RCOM_0880750</name>
</gene>
<dbReference type="AlphaFoldDB" id="B9SGA8"/>
<feature type="domain" description="RNase H type-1" evidence="1">
    <location>
        <begin position="2"/>
        <end position="68"/>
    </location>
</feature>
<dbReference type="InterPro" id="IPR002156">
    <property type="entry name" value="RNaseH_domain"/>
</dbReference>
<organism evidence="2 3">
    <name type="scientific">Ricinus communis</name>
    <name type="common">Castor bean</name>
    <dbReference type="NCBI Taxonomy" id="3988"/>
    <lineage>
        <taxon>Eukaryota</taxon>
        <taxon>Viridiplantae</taxon>
        <taxon>Streptophyta</taxon>
        <taxon>Embryophyta</taxon>
        <taxon>Tracheophyta</taxon>
        <taxon>Spermatophyta</taxon>
        <taxon>Magnoliopsida</taxon>
        <taxon>eudicotyledons</taxon>
        <taxon>Gunneridae</taxon>
        <taxon>Pentapetalae</taxon>
        <taxon>rosids</taxon>
        <taxon>fabids</taxon>
        <taxon>Malpighiales</taxon>
        <taxon>Euphorbiaceae</taxon>
        <taxon>Acalyphoideae</taxon>
        <taxon>Acalypheae</taxon>
        <taxon>Ricinus</taxon>
    </lineage>
</organism>
<dbReference type="GO" id="GO:0004523">
    <property type="term" value="F:RNA-DNA hybrid ribonuclease activity"/>
    <property type="evidence" value="ECO:0007669"/>
    <property type="project" value="InterPro"/>
</dbReference>
<evidence type="ECO:0000313" key="2">
    <source>
        <dbReference type="EMBL" id="EEF37354.1"/>
    </source>
</evidence>
<sequence length="140" mass="15530">MALEMMQAGGIQMVEAEKDSKFVIDGLNDKGCPEIYGEMLLQDIQAIASETFKHVKRDANKVVHSLAHFITDVNVEQVWLEEVPTSVELLVLNDVVAAAFPFDGFQTSDVERPAVEMAVASPIEESMKFSRVRSHLHIAT</sequence>
<proteinExistence type="predicted"/>
<reference evidence="3" key="1">
    <citation type="journal article" date="2010" name="Nat. Biotechnol.">
        <title>Draft genome sequence of the oilseed species Ricinus communis.</title>
        <authorList>
            <person name="Chan A.P."/>
            <person name="Crabtree J."/>
            <person name="Zhao Q."/>
            <person name="Lorenzi H."/>
            <person name="Orvis J."/>
            <person name="Puiu D."/>
            <person name="Melake-Berhan A."/>
            <person name="Jones K.M."/>
            <person name="Redman J."/>
            <person name="Chen G."/>
            <person name="Cahoon E.B."/>
            <person name="Gedil M."/>
            <person name="Stanke M."/>
            <person name="Haas B.J."/>
            <person name="Wortman J.R."/>
            <person name="Fraser-Liggett C.M."/>
            <person name="Ravel J."/>
            <person name="Rabinowicz P.D."/>
        </authorList>
    </citation>
    <scope>NUCLEOTIDE SEQUENCE [LARGE SCALE GENOMIC DNA]</scope>
    <source>
        <strain evidence="3">cv. Hale</strain>
    </source>
</reference>
<evidence type="ECO:0000313" key="3">
    <source>
        <dbReference type="Proteomes" id="UP000008311"/>
    </source>
</evidence>
<dbReference type="Pfam" id="PF13456">
    <property type="entry name" value="RVT_3"/>
    <property type="match status" value="1"/>
</dbReference>
<dbReference type="EMBL" id="EQ973951">
    <property type="protein sequence ID" value="EEF37354.1"/>
    <property type="molecule type" value="Genomic_DNA"/>
</dbReference>